<dbReference type="Proteomes" id="UP000272117">
    <property type="component" value="Unassembled WGS sequence"/>
</dbReference>
<name>A0A3M9MV85_9BACT</name>
<gene>
    <name evidence="1" type="ORF">EFB08_09405</name>
</gene>
<organism evidence="1 2">
    <name type="scientific">Rufibacter latericius</name>
    <dbReference type="NCBI Taxonomy" id="2487040"/>
    <lineage>
        <taxon>Bacteria</taxon>
        <taxon>Pseudomonadati</taxon>
        <taxon>Bacteroidota</taxon>
        <taxon>Cytophagia</taxon>
        <taxon>Cytophagales</taxon>
        <taxon>Hymenobacteraceae</taxon>
        <taxon>Rufibacter</taxon>
    </lineage>
</organism>
<dbReference type="AlphaFoldDB" id="A0A3M9MV85"/>
<proteinExistence type="predicted"/>
<reference evidence="1 2" key="1">
    <citation type="submission" date="2018-11" db="EMBL/GenBank/DDBJ databases">
        <title>Rufibacter latericius sp. nov., isolated from water in Baiyang Lake.</title>
        <authorList>
            <person name="Yang Y."/>
        </authorList>
    </citation>
    <scope>NUCLEOTIDE SEQUENCE [LARGE SCALE GENOMIC DNA]</scope>
    <source>
        <strain evidence="1 2">R-22-1c-1</strain>
    </source>
</reference>
<accession>A0A3M9MV85</accession>
<evidence type="ECO:0000313" key="2">
    <source>
        <dbReference type="Proteomes" id="UP000272117"/>
    </source>
</evidence>
<evidence type="ECO:0000313" key="1">
    <source>
        <dbReference type="EMBL" id="RNI28833.1"/>
    </source>
</evidence>
<sequence length="63" mass="6930">MFSPLIYGRFSENASKTQSRFGKGKAAAGLCNRNGLAGKPANPFWSFVKKLEPETIFPEPPQN</sequence>
<dbReference type="EMBL" id="RJJD01000004">
    <property type="protein sequence ID" value="RNI28833.1"/>
    <property type="molecule type" value="Genomic_DNA"/>
</dbReference>
<protein>
    <submittedName>
        <fullName evidence="1">Uncharacterized protein</fullName>
    </submittedName>
</protein>
<comment type="caution">
    <text evidence="1">The sequence shown here is derived from an EMBL/GenBank/DDBJ whole genome shotgun (WGS) entry which is preliminary data.</text>
</comment>
<keyword evidence="2" id="KW-1185">Reference proteome</keyword>